<dbReference type="PANTHER" id="PTHR43233:SF1">
    <property type="entry name" value="FAMILY N-ACETYLTRANSFERASE, PUTATIVE (AFU_ORTHOLOGUE AFUA_6G03350)-RELATED"/>
    <property type="match status" value="1"/>
</dbReference>
<dbReference type="RefSeq" id="WP_061472721.1">
    <property type="nucleotide sequence ID" value="NZ_LHZU01000147.1"/>
</dbReference>
<sequence>MSLGPQEHYPLPDGYAFRTGVPDAATYCRLRKISGLTPRTLCAVQAGLPHTLYGVHVVHGSDIVGMGRMIGDGALFIHVVDIAVDPAHQGHGIGSAIVDAIMRHICSTIPAEIYVSLMANGEAWRLYERFGFSNVFPDARGMAIWIDRP</sequence>
<protein>
    <submittedName>
        <fullName evidence="2">GNAT family acetyltransferase</fullName>
    </submittedName>
</protein>
<reference evidence="2 3" key="1">
    <citation type="submission" date="2015-06" db="EMBL/GenBank/DDBJ databases">
        <title>Improved classification and identification of acetic acid bacteria using matrix-assisted laser desorption/ionization time-of-flight mass spectrometry; Gluconobacter nephelii and Gluconobacter uchimurae are later heterotypic synonyms of Gluconobacter japonicus and Gluconobacter oxydans, respectively.</title>
        <authorList>
            <person name="Li L."/>
            <person name="Cleenwerck I."/>
            <person name="De Vuyst L."/>
            <person name="Vandamme P."/>
        </authorList>
    </citation>
    <scope>NUCLEOTIDE SEQUENCE [LARGE SCALE GENOMIC DNA]</scope>
    <source>
        <strain evidence="2 3">LMG 23690</strain>
    </source>
</reference>
<dbReference type="Proteomes" id="UP000075360">
    <property type="component" value="Unassembled WGS sequence"/>
</dbReference>
<dbReference type="PATRIC" id="fig|446692.4.peg.1544"/>
<dbReference type="EMBL" id="LHZU01000147">
    <property type="protein sequence ID" value="KXV56875.1"/>
    <property type="molecule type" value="Genomic_DNA"/>
</dbReference>
<dbReference type="OrthoDB" id="9797456at2"/>
<evidence type="ECO:0000313" key="2">
    <source>
        <dbReference type="EMBL" id="KXV56875.1"/>
    </source>
</evidence>
<dbReference type="Gene3D" id="3.40.630.30">
    <property type="match status" value="1"/>
</dbReference>
<dbReference type="PROSITE" id="PS51186">
    <property type="entry name" value="GNAT"/>
    <property type="match status" value="1"/>
</dbReference>
<dbReference type="Pfam" id="PF13508">
    <property type="entry name" value="Acetyltransf_7"/>
    <property type="match status" value="1"/>
</dbReference>
<gene>
    <name evidence="2" type="ORF">AD948_15795</name>
</gene>
<proteinExistence type="predicted"/>
<evidence type="ECO:0000259" key="1">
    <source>
        <dbReference type="PROSITE" id="PS51186"/>
    </source>
</evidence>
<comment type="caution">
    <text evidence="2">The sequence shown here is derived from an EMBL/GenBank/DDBJ whole genome shotgun (WGS) entry which is preliminary data.</text>
</comment>
<dbReference type="InterPro" id="IPR016181">
    <property type="entry name" value="Acyl_CoA_acyltransferase"/>
</dbReference>
<name>A0A149TUH6_9PROT</name>
<evidence type="ECO:0000313" key="3">
    <source>
        <dbReference type="Proteomes" id="UP000075360"/>
    </source>
</evidence>
<dbReference type="SUPFAM" id="SSF55729">
    <property type="entry name" value="Acyl-CoA N-acyltransferases (Nat)"/>
    <property type="match status" value="1"/>
</dbReference>
<dbReference type="CDD" id="cd04301">
    <property type="entry name" value="NAT_SF"/>
    <property type="match status" value="1"/>
</dbReference>
<keyword evidence="2" id="KW-0808">Transferase</keyword>
<feature type="domain" description="N-acetyltransferase" evidence="1">
    <location>
        <begin position="15"/>
        <end position="149"/>
    </location>
</feature>
<dbReference type="GO" id="GO:0016747">
    <property type="term" value="F:acyltransferase activity, transferring groups other than amino-acyl groups"/>
    <property type="evidence" value="ECO:0007669"/>
    <property type="project" value="InterPro"/>
</dbReference>
<dbReference type="InterPro" id="IPR000182">
    <property type="entry name" value="GNAT_dom"/>
</dbReference>
<dbReference type="AlphaFoldDB" id="A0A149TUH6"/>
<dbReference type="InterPro" id="IPR053144">
    <property type="entry name" value="Acetyltransferase_Butenolide"/>
</dbReference>
<dbReference type="PANTHER" id="PTHR43233">
    <property type="entry name" value="FAMILY N-ACETYLTRANSFERASE, PUTATIVE (AFU_ORTHOLOGUE AFUA_6G03350)-RELATED"/>
    <property type="match status" value="1"/>
</dbReference>
<accession>A0A149TUH6</accession>
<organism evidence="2 3">
    <name type="scientific">Acetobacter senegalensis</name>
    <dbReference type="NCBI Taxonomy" id="446692"/>
    <lineage>
        <taxon>Bacteria</taxon>
        <taxon>Pseudomonadati</taxon>
        <taxon>Pseudomonadota</taxon>
        <taxon>Alphaproteobacteria</taxon>
        <taxon>Acetobacterales</taxon>
        <taxon>Acetobacteraceae</taxon>
        <taxon>Acetobacter</taxon>
    </lineage>
</organism>